<evidence type="ECO:0000313" key="3">
    <source>
        <dbReference type="Proteomes" id="UP000035009"/>
    </source>
</evidence>
<proteinExistence type="predicted"/>
<organism evidence="2 3">
    <name type="scientific">Gordonia malaquae NBRC 108250</name>
    <dbReference type="NCBI Taxonomy" id="1223542"/>
    <lineage>
        <taxon>Bacteria</taxon>
        <taxon>Bacillati</taxon>
        <taxon>Actinomycetota</taxon>
        <taxon>Actinomycetes</taxon>
        <taxon>Mycobacteriales</taxon>
        <taxon>Gordoniaceae</taxon>
        <taxon>Gordonia</taxon>
    </lineage>
</organism>
<keyword evidence="3" id="KW-1185">Reference proteome</keyword>
<dbReference type="Pfam" id="PF08240">
    <property type="entry name" value="ADH_N"/>
    <property type="match status" value="1"/>
</dbReference>
<reference evidence="2 3" key="1">
    <citation type="submission" date="2013-02" db="EMBL/GenBank/DDBJ databases">
        <title>Whole genome shotgun sequence of Gordonia malaquae NBRC 108250.</title>
        <authorList>
            <person name="Yoshida I."/>
            <person name="Hosoyama A."/>
            <person name="Tsuchikane K."/>
            <person name="Ando Y."/>
            <person name="Baba S."/>
            <person name="Ohji S."/>
            <person name="Hamada M."/>
            <person name="Tamura T."/>
            <person name="Yamazoe A."/>
            <person name="Yamazaki S."/>
            <person name="Fujita N."/>
        </authorList>
    </citation>
    <scope>NUCLEOTIDE SEQUENCE [LARGE SCALE GENOMIC DNA]</scope>
    <source>
        <strain evidence="2 3">NBRC 108250</strain>
    </source>
</reference>
<evidence type="ECO:0000313" key="2">
    <source>
        <dbReference type="EMBL" id="GAC78055.1"/>
    </source>
</evidence>
<dbReference type="Pfam" id="PF00107">
    <property type="entry name" value="ADH_zinc_N"/>
    <property type="match status" value="1"/>
</dbReference>
<dbReference type="Gene3D" id="3.90.180.10">
    <property type="entry name" value="Medium-chain alcohol dehydrogenases, catalytic domain"/>
    <property type="match status" value="1"/>
</dbReference>
<dbReference type="Gene3D" id="3.40.50.720">
    <property type="entry name" value="NAD(P)-binding Rossmann-like Domain"/>
    <property type="match status" value="1"/>
</dbReference>
<dbReference type="eggNOG" id="COG0604">
    <property type="taxonomic scope" value="Bacteria"/>
</dbReference>
<dbReference type="SUPFAM" id="SSF51735">
    <property type="entry name" value="NAD(P)-binding Rossmann-fold domains"/>
    <property type="match status" value="1"/>
</dbReference>
<dbReference type="GO" id="GO:0016491">
    <property type="term" value="F:oxidoreductase activity"/>
    <property type="evidence" value="ECO:0007669"/>
    <property type="project" value="InterPro"/>
</dbReference>
<comment type="caution">
    <text evidence="2">The sequence shown here is derived from an EMBL/GenBank/DDBJ whole genome shotgun (WGS) entry which is preliminary data.</text>
</comment>
<dbReference type="InterPro" id="IPR020843">
    <property type="entry name" value="ER"/>
</dbReference>
<evidence type="ECO:0000259" key="1">
    <source>
        <dbReference type="SMART" id="SM00829"/>
    </source>
</evidence>
<sequence length="310" mass="31394">MGRMTRKLVATAFGAPREVLTVVDVELPTASVGTVTVDVRAAGLNPFDVKSVQGVMGEDPAKLPLQIGNECSGVVREAAAGTGPAVGDRVVVYPVSGAFAETVVAPAASVHTLPDTVDFDQAAGLLLAGVTAYDLVETLDITETDTVLVHGGAGAVGSIAVVLAVSRGAAVIATASPANHEAVRALGATPVDHHSVLLDAVRSAATTPVTAVIDTVGVDDAIDVSLELVEPGRIASIAAWGRAGDGITILDGSTDASKRHRRDAVQPLLAAAADGRIVIEVAGTSTFDDAADSFDALAGRHPRGKYILHP</sequence>
<feature type="domain" description="Enoyl reductase (ER)" evidence="1">
    <location>
        <begin position="15"/>
        <end position="308"/>
    </location>
</feature>
<dbReference type="SUPFAM" id="SSF50129">
    <property type="entry name" value="GroES-like"/>
    <property type="match status" value="1"/>
</dbReference>
<dbReference type="PANTHER" id="PTHR43482:SF1">
    <property type="entry name" value="PROTEIN AST1-RELATED"/>
    <property type="match status" value="1"/>
</dbReference>
<dbReference type="InterPro" id="IPR011032">
    <property type="entry name" value="GroES-like_sf"/>
</dbReference>
<dbReference type="InterPro" id="IPR013154">
    <property type="entry name" value="ADH-like_N"/>
</dbReference>
<dbReference type="SMART" id="SM00829">
    <property type="entry name" value="PKS_ER"/>
    <property type="match status" value="1"/>
</dbReference>
<dbReference type="EMBL" id="BAOP01000002">
    <property type="protein sequence ID" value="GAC78055.1"/>
    <property type="molecule type" value="Genomic_DNA"/>
</dbReference>
<dbReference type="STRING" id="410332.SAMN04488550_3447"/>
<dbReference type="PANTHER" id="PTHR43482">
    <property type="entry name" value="PROTEIN AST1-RELATED"/>
    <property type="match status" value="1"/>
</dbReference>
<accession>M3UFS3</accession>
<dbReference type="InterPro" id="IPR013149">
    <property type="entry name" value="ADH-like_C"/>
</dbReference>
<dbReference type="InterPro" id="IPR036291">
    <property type="entry name" value="NAD(P)-bd_dom_sf"/>
</dbReference>
<dbReference type="InterPro" id="IPR052585">
    <property type="entry name" value="Lipid_raft_assoc_Zn_ADH"/>
</dbReference>
<dbReference type="CDD" id="cd05289">
    <property type="entry name" value="MDR_like_2"/>
    <property type="match status" value="1"/>
</dbReference>
<gene>
    <name evidence="2" type="ORF">GM1_002_00330</name>
</gene>
<dbReference type="AlphaFoldDB" id="M3UFS3"/>
<name>M3UFS3_GORML</name>
<protein>
    <submittedName>
        <fullName evidence="2">Putative oxidoreductase</fullName>
    </submittedName>
</protein>
<dbReference type="Proteomes" id="UP000035009">
    <property type="component" value="Unassembled WGS sequence"/>
</dbReference>